<dbReference type="InterPro" id="IPR013341">
    <property type="entry name" value="Mandelate_racemase_N_dom"/>
</dbReference>
<protein>
    <submittedName>
        <fullName evidence="3">Galactonate dehydratase</fullName>
    </submittedName>
</protein>
<dbReference type="Gene3D" id="3.20.20.120">
    <property type="entry name" value="Enolase-like C-terminal domain"/>
    <property type="match status" value="1"/>
</dbReference>
<dbReference type="PANTHER" id="PTHR48080:SF2">
    <property type="entry name" value="D-GALACTONATE DEHYDRATASE"/>
    <property type="match status" value="1"/>
</dbReference>
<dbReference type="AlphaFoldDB" id="A0A660C540"/>
<dbReference type="GO" id="GO:0016829">
    <property type="term" value="F:lyase activity"/>
    <property type="evidence" value="ECO:0007669"/>
    <property type="project" value="UniProtKB-KW"/>
</dbReference>
<dbReference type="Pfam" id="PF02746">
    <property type="entry name" value="MR_MLE_N"/>
    <property type="match status" value="1"/>
</dbReference>
<dbReference type="RefSeq" id="WP_048807739.1">
    <property type="nucleotide sequence ID" value="NZ_JOIJ01000008.1"/>
</dbReference>
<evidence type="ECO:0000256" key="1">
    <source>
        <dbReference type="ARBA" id="ARBA00023239"/>
    </source>
</evidence>
<sequence>MSTKITDVEIRMVNRFLHVLITTDEGHTGVGESGAWGFLDASAEAVRSFREYLIGKDPTLIEHHWQYMYRSFHFRGAAIMGAISAIDIALWDITGKIHDCPVYRLLGGGARREVRTYYHVSGSTTEELVEDCVRAKELGYTAVGHLSPFLDESREKPYFQPYAQTLTSAADRVRRIREAVGNDVDLCLELHRRLAPGEAIAFAAEVEPYHPFFIEDPTTPDNFDSMAHIAEHVRVPVATGERLHTVQEFAMLLSRRAMDYARVSVCVAGGITGARKIAAVAEAYGVPIVPHNPLSPVSTAACLQVALAVENCALMELPDHTAAAATERYTSTDNATVTPLDQSAIAAPVPAAVDGFVPATTAPGIGIELVEGAAARFPYRRREINTRLHRDGSVVDQ</sequence>
<dbReference type="SMART" id="SM00922">
    <property type="entry name" value="MR_MLE"/>
    <property type="match status" value="1"/>
</dbReference>
<evidence type="ECO:0000313" key="3">
    <source>
        <dbReference type="EMBL" id="TWH18446.1"/>
    </source>
</evidence>
<dbReference type="Pfam" id="PF13378">
    <property type="entry name" value="MR_MLE_C"/>
    <property type="match status" value="1"/>
</dbReference>
<dbReference type="SFLD" id="SFLDS00001">
    <property type="entry name" value="Enolase"/>
    <property type="match status" value="1"/>
</dbReference>
<dbReference type="PANTHER" id="PTHR48080">
    <property type="entry name" value="D-GALACTONATE DEHYDRATASE-RELATED"/>
    <property type="match status" value="1"/>
</dbReference>
<dbReference type="Proteomes" id="UP000317303">
    <property type="component" value="Unassembled WGS sequence"/>
</dbReference>
<dbReference type="InterPro" id="IPR029017">
    <property type="entry name" value="Enolase-like_N"/>
</dbReference>
<proteinExistence type="predicted"/>
<organism evidence="3 4">
    <name type="scientific">Prauserella rugosa</name>
    <dbReference type="NCBI Taxonomy" id="43354"/>
    <lineage>
        <taxon>Bacteria</taxon>
        <taxon>Bacillati</taxon>
        <taxon>Actinomycetota</taxon>
        <taxon>Actinomycetes</taxon>
        <taxon>Pseudonocardiales</taxon>
        <taxon>Pseudonocardiaceae</taxon>
        <taxon>Prauserella</taxon>
    </lineage>
</organism>
<dbReference type="SUPFAM" id="SSF54826">
    <property type="entry name" value="Enolase N-terminal domain-like"/>
    <property type="match status" value="1"/>
</dbReference>
<reference evidence="3 4" key="1">
    <citation type="submission" date="2019-07" db="EMBL/GenBank/DDBJ databases">
        <title>R&amp;d 2014.</title>
        <authorList>
            <person name="Klenk H.-P."/>
        </authorList>
    </citation>
    <scope>NUCLEOTIDE SEQUENCE [LARGE SCALE GENOMIC DNA]</scope>
    <source>
        <strain evidence="3 4">DSM 43194</strain>
    </source>
</reference>
<dbReference type="InterPro" id="IPR029065">
    <property type="entry name" value="Enolase_C-like"/>
</dbReference>
<keyword evidence="1" id="KW-0456">Lyase</keyword>
<evidence type="ECO:0000259" key="2">
    <source>
        <dbReference type="SMART" id="SM00922"/>
    </source>
</evidence>
<dbReference type="Gene3D" id="3.30.390.10">
    <property type="entry name" value="Enolase-like, N-terminal domain"/>
    <property type="match status" value="1"/>
</dbReference>
<dbReference type="SUPFAM" id="SSF51604">
    <property type="entry name" value="Enolase C-terminal domain-like"/>
    <property type="match status" value="1"/>
</dbReference>
<accession>A0A660C540</accession>
<dbReference type="CDD" id="cd03316">
    <property type="entry name" value="MR_like"/>
    <property type="match status" value="1"/>
</dbReference>
<comment type="caution">
    <text evidence="3">The sequence shown here is derived from an EMBL/GenBank/DDBJ whole genome shotgun (WGS) entry which is preliminary data.</text>
</comment>
<dbReference type="InterPro" id="IPR018110">
    <property type="entry name" value="Mandel_Rmase/mucon_lact_enz_CS"/>
</dbReference>
<keyword evidence="4" id="KW-1185">Reference proteome</keyword>
<dbReference type="InterPro" id="IPR013342">
    <property type="entry name" value="Mandelate_racemase_C"/>
</dbReference>
<feature type="domain" description="Mandelate racemase/muconate lactonizing enzyme C-terminal" evidence="2">
    <location>
        <begin position="125"/>
        <end position="236"/>
    </location>
</feature>
<name>A0A660C540_9PSEU</name>
<dbReference type="GO" id="GO:0009063">
    <property type="term" value="P:amino acid catabolic process"/>
    <property type="evidence" value="ECO:0007669"/>
    <property type="project" value="InterPro"/>
</dbReference>
<dbReference type="PROSITE" id="PS00908">
    <property type="entry name" value="MR_MLE_1"/>
    <property type="match status" value="1"/>
</dbReference>
<dbReference type="EMBL" id="VLJV01000001">
    <property type="protein sequence ID" value="TWH18446.1"/>
    <property type="molecule type" value="Genomic_DNA"/>
</dbReference>
<dbReference type="InterPro" id="IPR036849">
    <property type="entry name" value="Enolase-like_C_sf"/>
</dbReference>
<gene>
    <name evidence="3" type="ORF">JD82_00263</name>
</gene>
<evidence type="ECO:0000313" key="4">
    <source>
        <dbReference type="Proteomes" id="UP000317303"/>
    </source>
</evidence>
<dbReference type="InterPro" id="IPR034593">
    <property type="entry name" value="DgoD-like"/>
</dbReference>